<name>A0ABD0KG80_9CAEN</name>
<gene>
    <name evidence="1" type="ORF">BaRGS_00022635</name>
</gene>
<accession>A0ABD0KG80</accession>
<proteinExistence type="predicted"/>
<dbReference type="InterPro" id="IPR024079">
    <property type="entry name" value="MetalloPept_cat_dom_sf"/>
</dbReference>
<protein>
    <recommendedName>
        <fullName evidence="3">Lysine-specific metallo-endopeptidase domain-containing protein</fullName>
    </recommendedName>
</protein>
<evidence type="ECO:0000313" key="2">
    <source>
        <dbReference type="Proteomes" id="UP001519460"/>
    </source>
</evidence>
<reference evidence="1 2" key="1">
    <citation type="journal article" date="2023" name="Sci. Data">
        <title>Genome assembly of the Korean intertidal mud-creeper Batillaria attramentaria.</title>
        <authorList>
            <person name="Patra A.K."/>
            <person name="Ho P.T."/>
            <person name="Jun S."/>
            <person name="Lee S.J."/>
            <person name="Kim Y."/>
            <person name="Won Y.J."/>
        </authorList>
    </citation>
    <scope>NUCLEOTIDE SEQUENCE [LARGE SCALE GENOMIC DNA]</scope>
    <source>
        <strain evidence="1">Wonlab-2016</strain>
    </source>
</reference>
<evidence type="ECO:0000313" key="1">
    <source>
        <dbReference type="EMBL" id="KAK7486169.1"/>
    </source>
</evidence>
<dbReference type="SUPFAM" id="SSF55486">
    <property type="entry name" value="Metalloproteases ('zincins'), catalytic domain"/>
    <property type="match status" value="1"/>
</dbReference>
<dbReference type="Gene3D" id="3.40.390.10">
    <property type="entry name" value="Collagenase (Catalytic Domain)"/>
    <property type="match status" value="1"/>
</dbReference>
<dbReference type="Proteomes" id="UP001519460">
    <property type="component" value="Unassembled WGS sequence"/>
</dbReference>
<dbReference type="EMBL" id="JACVVK020000183">
    <property type="protein sequence ID" value="KAK7486169.1"/>
    <property type="molecule type" value="Genomic_DNA"/>
</dbReference>
<dbReference type="AlphaFoldDB" id="A0ABD0KG80"/>
<organism evidence="1 2">
    <name type="scientific">Batillaria attramentaria</name>
    <dbReference type="NCBI Taxonomy" id="370345"/>
    <lineage>
        <taxon>Eukaryota</taxon>
        <taxon>Metazoa</taxon>
        <taxon>Spiralia</taxon>
        <taxon>Lophotrochozoa</taxon>
        <taxon>Mollusca</taxon>
        <taxon>Gastropoda</taxon>
        <taxon>Caenogastropoda</taxon>
        <taxon>Sorbeoconcha</taxon>
        <taxon>Cerithioidea</taxon>
        <taxon>Batillariidae</taxon>
        <taxon>Batillaria</taxon>
    </lineage>
</organism>
<sequence>MLRHSPSHIFTNIANHPGSGVGVFTLAEKITVFPECYHLADTPACKGRCDGSCSHTCTFDGRKYETLSGVTNSKSIVAVENVLCASRDPYHHHDNILVHEFAHTVNRLGMSSSEKSQLTAAYNHAKAHHLWRDGSYAMATQGEYFAEGTGAFFLVNLQSTTGGMTDCSGGKCRTEMQARDHIQAKDPQLATILSHVYTNGHIHTASGIKVCPT</sequence>
<evidence type="ECO:0008006" key="3">
    <source>
        <dbReference type="Google" id="ProtNLM"/>
    </source>
</evidence>
<keyword evidence="2" id="KW-1185">Reference proteome</keyword>
<comment type="caution">
    <text evidence="1">The sequence shown here is derived from an EMBL/GenBank/DDBJ whole genome shotgun (WGS) entry which is preliminary data.</text>
</comment>